<accession>A0A9E7IGL3</accession>
<dbReference type="SUPFAM" id="SSF54001">
    <property type="entry name" value="Cysteine proteinases"/>
    <property type="match status" value="1"/>
</dbReference>
<dbReference type="EMBL" id="ON191531">
    <property type="protein sequence ID" value="URG17418.1"/>
    <property type="molecule type" value="Genomic_DNA"/>
</dbReference>
<evidence type="ECO:0000256" key="4">
    <source>
        <dbReference type="ARBA" id="ARBA00022807"/>
    </source>
</evidence>
<dbReference type="InterPro" id="IPR038765">
    <property type="entry name" value="Papain-like_cys_pep_sf"/>
</dbReference>
<evidence type="ECO:0000256" key="1">
    <source>
        <dbReference type="ARBA" id="ARBA00007074"/>
    </source>
</evidence>
<keyword evidence="4" id="KW-0788">Thiol protease</keyword>
<dbReference type="InterPro" id="IPR000064">
    <property type="entry name" value="NLP_P60_dom"/>
</dbReference>
<dbReference type="InterPro" id="IPR051794">
    <property type="entry name" value="PG_Endopeptidase_C40"/>
</dbReference>
<name>A0A9E7IGL3_9CAUD</name>
<evidence type="ECO:0000256" key="3">
    <source>
        <dbReference type="ARBA" id="ARBA00022801"/>
    </source>
</evidence>
<keyword evidence="3 6" id="KW-0378">Hydrolase</keyword>
<dbReference type="GO" id="GO:0008234">
    <property type="term" value="F:cysteine-type peptidase activity"/>
    <property type="evidence" value="ECO:0007669"/>
    <property type="project" value="UniProtKB-KW"/>
</dbReference>
<dbReference type="GO" id="GO:0006508">
    <property type="term" value="P:proteolysis"/>
    <property type="evidence" value="ECO:0007669"/>
    <property type="project" value="UniProtKB-KW"/>
</dbReference>
<organism evidence="6 7">
    <name type="scientific">Rhodococcus phage Mbo2</name>
    <dbReference type="NCBI Taxonomy" id="2936911"/>
    <lineage>
        <taxon>Viruses</taxon>
        <taxon>Duplodnaviria</taxon>
        <taxon>Heunggongvirae</taxon>
        <taxon>Uroviricota</taxon>
        <taxon>Caudoviricetes</taxon>
        <taxon>Caudoviricetes incertae sedis</taxon>
        <taxon>Mboduovirus</taxon>
        <taxon>Mboduovirus mbo2</taxon>
    </lineage>
</organism>
<protein>
    <submittedName>
        <fullName evidence="6">NlpC-P60 family cell wall hydrolase</fullName>
    </submittedName>
</protein>
<dbReference type="Proteomes" id="UP001057233">
    <property type="component" value="Segment"/>
</dbReference>
<evidence type="ECO:0000256" key="2">
    <source>
        <dbReference type="ARBA" id="ARBA00022670"/>
    </source>
</evidence>
<evidence type="ECO:0000259" key="5">
    <source>
        <dbReference type="PROSITE" id="PS51935"/>
    </source>
</evidence>
<dbReference type="Gene3D" id="3.90.1720.10">
    <property type="entry name" value="endopeptidase domain like (from Nostoc punctiforme)"/>
    <property type="match status" value="1"/>
</dbReference>
<reference evidence="6" key="1">
    <citation type="submission" date="2022-04" db="EMBL/GenBank/DDBJ databases">
        <authorList>
            <person name="Hwangbo M."/>
            <person name="Wang B."/>
            <person name="Gill J.J."/>
            <person name="Chu K.-H."/>
            <person name="Young R."/>
        </authorList>
    </citation>
    <scope>NUCLEOTIDE SEQUENCE</scope>
</reference>
<dbReference type="PANTHER" id="PTHR47359">
    <property type="entry name" value="PEPTIDOGLYCAN DL-ENDOPEPTIDASE CWLO"/>
    <property type="match status" value="1"/>
</dbReference>
<sequence length="190" mass="20890">MMTPEMIVDEAQSRANAEYGRIRRETVAYARNMLGPTAEHVFDAALPKVFVIPKLDRAATPAPEPRPVGVIPGEALLGKAVQHRGLRYTWGGDGVSTFDCSALTQRAAKDIGVTIGRTTYDQIRSGQEIAWGQQQIGDLVFSRFSDTDGVWETPEHVSIWAGNGKVFEAGDPIDFYAWGDRGTVRVRRIA</sequence>
<keyword evidence="7" id="KW-1185">Reference proteome</keyword>
<dbReference type="Pfam" id="PF00877">
    <property type="entry name" value="NLPC_P60"/>
    <property type="match status" value="1"/>
</dbReference>
<dbReference type="PANTHER" id="PTHR47359:SF3">
    <property type="entry name" value="NLP_P60 DOMAIN-CONTAINING PROTEIN-RELATED"/>
    <property type="match status" value="1"/>
</dbReference>
<proteinExistence type="inferred from homology"/>
<evidence type="ECO:0000313" key="7">
    <source>
        <dbReference type="Proteomes" id="UP001057233"/>
    </source>
</evidence>
<comment type="similarity">
    <text evidence="1">Belongs to the peptidase C40 family.</text>
</comment>
<dbReference type="GO" id="GO:0001897">
    <property type="term" value="P:symbiont-mediated cytolysis of host cell"/>
    <property type="evidence" value="ECO:0007669"/>
    <property type="project" value="UniProtKB-ARBA"/>
</dbReference>
<dbReference type="PROSITE" id="PS51935">
    <property type="entry name" value="NLPC_P60"/>
    <property type="match status" value="1"/>
</dbReference>
<gene>
    <name evidence="6" type="ORF">Mbo2_048</name>
</gene>
<feature type="domain" description="NlpC/P60" evidence="5">
    <location>
        <begin position="70"/>
        <end position="190"/>
    </location>
</feature>
<keyword evidence="2" id="KW-0645">Protease</keyword>
<evidence type="ECO:0000313" key="6">
    <source>
        <dbReference type="EMBL" id="URG17418.1"/>
    </source>
</evidence>